<organism evidence="2 3">
    <name type="scientific">Mytilus galloprovincialis</name>
    <name type="common">Mediterranean mussel</name>
    <dbReference type="NCBI Taxonomy" id="29158"/>
    <lineage>
        <taxon>Eukaryota</taxon>
        <taxon>Metazoa</taxon>
        <taxon>Spiralia</taxon>
        <taxon>Lophotrochozoa</taxon>
        <taxon>Mollusca</taxon>
        <taxon>Bivalvia</taxon>
        <taxon>Autobranchia</taxon>
        <taxon>Pteriomorphia</taxon>
        <taxon>Mytilida</taxon>
        <taxon>Mytiloidea</taxon>
        <taxon>Mytilidae</taxon>
        <taxon>Mytilinae</taxon>
        <taxon>Mytilus</taxon>
    </lineage>
</organism>
<gene>
    <name evidence="2" type="ORF">MGAL_10B057141</name>
</gene>
<comment type="caution">
    <text evidence="2">The sequence shown here is derived from an EMBL/GenBank/DDBJ whole genome shotgun (WGS) entry which is preliminary data.</text>
</comment>
<name>A0A8B6G046_MYTGA</name>
<dbReference type="OrthoDB" id="10562974at2759"/>
<dbReference type="AlphaFoldDB" id="A0A8B6G046"/>
<evidence type="ECO:0000313" key="3">
    <source>
        <dbReference type="Proteomes" id="UP000596742"/>
    </source>
</evidence>
<keyword evidence="3" id="KW-1185">Reference proteome</keyword>
<dbReference type="Proteomes" id="UP000596742">
    <property type="component" value="Unassembled WGS sequence"/>
</dbReference>
<dbReference type="EMBL" id="UYJE01007676">
    <property type="protein sequence ID" value="VDI56868.1"/>
    <property type="molecule type" value="Genomic_DNA"/>
</dbReference>
<accession>A0A8B6G046</accession>
<proteinExistence type="predicted"/>
<evidence type="ECO:0000256" key="1">
    <source>
        <dbReference type="SAM" id="Coils"/>
    </source>
</evidence>
<protein>
    <submittedName>
        <fullName evidence="2">Uncharacterized protein</fullName>
    </submittedName>
</protein>
<reference evidence="2" key="1">
    <citation type="submission" date="2018-11" db="EMBL/GenBank/DDBJ databases">
        <authorList>
            <person name="Alioto T."/>
            <person name="Alioto T."/>
        </authorList>
    </citation>
    <scope>NUCLEOTIDE SEQUENCE</scope>
</reference>
<feature type="coiled-coil region" evidence="1">
    <location>
        <begin position="12"/>
        <end position="239"/>
    </location>
</feature>
<sequence length="239" mass="28404">MEHEIETSKSRHRDDNDKIQRMELEIETLKSKHRDDNNKMRQMEHEIETLKSRSTEEKANQSIAYEILQNKNDLETCKHQKKALEDERNELQKENIELENEIQSLNSKLEQIDDSKKNISNLKKHIKDLEEGYRNAVSDVQTLTESAEDQKQENRDLIVKLENLDMEKKDLENKLRLALNKSSLGNRCEELQNILQDKEQEINNLKLRFQEPVDSKETSEVLQKRIINLQQEKSELNQR</sequence>
<keyword evidence="1" id="KW-0175">Coiled coil</keyword>
<evidence type="ECO:0000313" key="2">
    <source>
        <dbReference type="EMBL" id="VDI56868.1"/>
    </source>
</evidence>